<organism evidence="3 4">
    <name type="scientific">Eiseniibacteriota bacterium</name>
    <dbReference type="NCBI Taxonomy" id="2212470"/>
    <lineage>
        <taxon>Bacteria</taxon>
        <taxon>Candidatus Eiseniibacteriota</taxon>
    </lineage>
</organism>
<protein>
    <recommendedName>
        <fullName evidence="5">DUF3108 domain-containing protein</fullName>
    </recommendedName>
</protein>
<feature type="signal peptide" evidence="2">
    <location>
        <begin position="1"/>
        <end position="26"/>
    </location>
</feature>
<comment type="caution">
    <text evidence="3">The sequence shown here is derived from an EMBL/GenBank/DDBJ whole genome shotgun (WGS) entry which is preliminary data.</text>
</comment>
<dbReference type="AlphaFoldDB" id="A0A933SF90"/>
<dbReference type="Proteomes" id="UP000696931">
    <property type="component" value="Unassembled WGS sequence"/>
</dbReference>
<evidence type="ECO:0000256" key="1">
    <source>
        <dbReference type="SAM" id="MobiDB-lite"/>
    </source>
</evidence>
<feature type="chain" id="PRO_5037207259" description="DUF3108 domain-containing protein" evidence="2">
    <location>
        <begin position="27"/>
        <end position="303"/>
    </location>
</feature>
<accession>A0A933SF90</accession>
<feature type="region of interest" description="Disordered" evidence="1">
    <location>
        <begin position="283"/>
        <end position="303"/>
    </location>
</feature>
<proteinExistence type="predicted"/>
<sequence length="303" mass="33875">MRRAIRALTLAVFAVAFAWVSGHTEAQVVQRINGIGIVDYSHKPTFKVGDWVRYRMSGESAMGMRDDYELTLVIAGEEEWWGEECFWVETWTDAKGRAPETAATLMSYAIFEDSAAIQHMQSYQRKSISGVDMNGLPIEEITRPAASALKTRSAYQRPLMWNVDTLEADTVQTPAGTFQTRKVSIKQGTAVTSNMPDSTLYTEVRENRMSWFTLDVPITHIAREDVENTISRRSWMIGRSAEGSPLRLKERGTGSARLIGMGHGMKARMLVPERQKSLAQWRAEAAKKQAAAGAPARTGAKRR</sequence>
<evidence type="ECO:0000313" key="4">
    <source>
        <dbReference type="Proteomes" id="UP000696931"/>
    </source>
</evidence>
<reference evidence="3" key="1">
    <citation type="submission" date="2020-07" db="EMBL/GenBank/DDBJ databases">
        <title>Huge and variable diversity of episymbiotic CPR bacteria and DPANN archaea in groundwater ecosystems.</title>
        <authorList>
            <person name="He C.Y."/>
            <person name="Keren R."/>
            <person name="Whittaker M."/>
            <person name="Farag I.F."/>
            <person name="Doudna J."/>
            <person name="Cate J.H.D."/>
            <person name="Banfield J.F."/>
        </authorList>
    </citation>
    <scope>NUCLEOTIDE SEQUENCE</scope>
    <source>
        <strain evidence="3">NC_groundwater_1813_Pr3_B-0.1um_71_17</strain>
    </source>
</reference>
<evidence type="ECO:0000256" key="2">
    <source>
        <dbReference type="SAM" id="SignalP"/>
    </source>
</evidence>
<name>A0A933SF90_UNCEI</name>
<evidence type="ECO:0008006" key="5">
    <source>
        <dbReference type="Google" id="ProtNLM"/>
    </source>
</evidence>
<keyword evidence="2" id="KW-0732">Signal</keyword>
<dbReference type="EMBL" id="JACRIW010000116">
    <property type="protein sequence ID" value="MBI5171037.1"/>
    <property type="molecule type" value="Genomic_DNA"/>
</dbReference>
<gene>
    <name evidence="3" type="ORF">HZA61_16245</name>
</gene>
<evidence type="ECO:0000313" key="3">
    <source>
        <dbReference type="EMBL" id="MBI5171037.1"/>
    </source>
</evidence>